<dbReference type="InterPro" id="IPR004101">
    <property type="entry name" value="Mur_ligase_C"/>
</dbReference>
<dbReference type="EC" id="6.3.2.10" evidence="10 11"/>
<evidence type="ECO:0000259" key="12">
    <source>
        <dbReference type="Pfam" id="PF01225"/>
    </source>
</evidence>
<keyword evidence="8 10" id="KW-0131">Cell cycle</keyword>
<feature type="binding site" evidence="10">
    <location>
        <begin position="112"/>
        <end position="118"/>
    </location>
    <ligand>
        <name>ATP</name>
        <dbReference type="ChEBI" id="CHEBI:30616"/>
    </ligand>
</feature>
<keyword evidence="1 10" id="KW-0963">Cytoplasm</keyword>
<dbReference type="InterPro" id="IPR036615">
    <property type="entry name" value="Mur_ligase_C_dom_sf"/>
</dbReference>
<feature type="domain" description="Mur ligase central" evidence="14">
    <location>
        <begin position="110"/>
        <end position="296"/>
    </location>
</feature>
<keyword evidence="6 10" id="KW-0133">Cell shape</keyword>
<dbReference type="GO" id="GO:0009252">
    <property type="term" value="P:peptidoglycan biosynthetic process"/>
    <property type="evidence" value="ECO:0007669"/>
    <property type="project" value="UniProtKB-UniRule"/>
</dbReference>
<evidence type="ECO:0000256" key="2">
    <source>
        <dbReference type="ARBA" id="ARBA00022598"/>
    </source>
</evidence>
<keyword evidence="7 10" id="KW-0573">Peptidoglycan synthesis</keyword>
<dbReference type="Gene3D" id="3.40.1190.10">
    <property type="entry name" value="Mur-like, catalytic domain"/>
    <property type="match status" value="1"/>
</dbReference>
<comment type="pathway">
    <text evidence="10 11">Cell wall biogenesis; peptidoglycan biosynthesis.</text>
</comment>
<evidence type="ECO:0000256" key="10">
    <source>
        <dbReference type="HAMAP-Rule" id="MF_02019"/>
    </source>
</evidence>
<evidence type="ECO:0000256" key="8">
    <source>
        <dbReference type="ARBA" id="ARBA00023306"/>
    </source>
</evidence>
<dbReference type="InterPro" id="IPR005863">
    <property type="entry name" value="UDP-N-AcMur_synth"/>
</dbReference>
<reference evidence="15" key="2">
    <citation type="journal article" date="2021" name="PeerJ">
        <title>Extensive microbial diversity within the chicken gut microbiome revealed by metagenomics and culture.</title>
        <authorList>
            <person name="Gilroy R."/>
            <person name="Ravi A."/>
            <person name="Getino M."/>
            <person name="Pursley I."/>
            <person name="Horton D.L."/>
            <person name="Alikhan N.F."/>
            <person name="Baker D."/>
            <person name="Gharbi K."/>
            <person name="Hall N."/>
            <person name="Watson M."/>
            <person name="Adriaenssens E.M."/>
            <person name="Foster-Nyarko E."/>
            <person name="Jarju S."/>
            <person name="Secka A."/>
            <person name="Antonio M."/>
            <person name="Oren A."/>
            <person name="Chaudhuri R.R."/>
            <person name="La Ragione R."/>
            <person name="Hildebrand F."/>
            <person name="Pallen M.J."/>
        </authorList>
    </citation>
    <scope>NUCLEOTIDE SEQUENCE</scope>
    <source>
        <strain evidence="15">ChiSjej3B21-11622</strain>
    </source>
</reference>
<dbReference type="Proteomes" id="UP000886886">
    <property type="component" value="Unassembled WGS sequence"/>
</dbReference>
<dbReference type="GO" id="GO:0008360">
    <property type="term" value="P:regulation of cell shape"/>
    <property type="evidence" value="ECO:0007669"/>
    <property type="project" value="UniProtKB-KW"/>
</dbReference>
<evidence type="ECO:0000256" key="9">
    <source>
        <dbReference type="ARBA" id="ARBA00023316"/>
    </source>
</evidence>
<keyword evidence="4 10" id="KW-0547">Nucleotide-binding</keyword>
<dbReference type="SUPFAM" id="SSF53244">
    <property type="entry name" value="MurD-like peptide ligases, peptide-binding domain"/>
    <property type="match status" value="1"/>
</dbReference>
<comment type="subcellular location">
    <subcellularLocation>
        <location evidence="10 11">Cytoplasm</location>
    </subcellularLocation>
</comment>
<organism evidence="15 16">
    <name type="scientific">Candidatus Limivivens merdigallinarum</name>
    <dbReference type="NCBI Taxonomy" id="2840859"/>
    <lineage>
        <taxon>Bacteria</taxon>
        <taxon>Bacillati</taxon>
        <taxon>Bacillota</taxon>
        <taxon>Clostridia</taxon>
        <taxon>Lachnospirales</taxon>
        <taxon>Lachnospiraceae</taxon>
        <taxon>Lachnospiraceae incertae sedis</taxon>
        <taxon>Candidatus Limivivens</taxon>
    </lineage>
</organism>
<dbReference type="AlphaFoldDB" id="A0A9D0ZTF2"/>
<dbReference type="Gene3D" id="3.90.190.20">
    <property type="entry name" value="Mur ligase, C-terminal domain"/>
    <property type="match status" value="1"/>
</dbReference>
<dbReference type="SUPFAM" id="SSF63418">
    <property type="entry name" value="MurE/MurF N-terminal domain"/>
    <property type="match status" value="1"/>
</dbReference>
<evidence type="ECO:0000259" key="14">
    <source>
        <dbReference type="Pfam" id="PF08245"/>
    </source>
</evidence>
<dbReference type="InterPro" id="IPR051046">
    <property type="entry name" value="MurCDEF_CellWall_CoF430Synth"/>
</dbReference>
<keyword evidence="9 10" id="KW-0961">Cell wall biogenesis/degradation</keyword>
<keyword evidence="2 10" id="KW-0436">Ligase</keyword>
<evidence type="ECO:0000259" key="13">
    <source>
        <dbReference type="Pfam" id="PF02875"/>
    </source>
</evidence>
<dbReference type="Gene3D" id="3.40.1390.10">
    <property type="entry name" value="MurE/MurF, N-terminal domain"/>
    <property type="match status" value="1"/>
</dbReference>
<dbReference type="GO" id="GO:0047480">
    <property type="term" value="F:UDP-N-acetylmuramoyl-tripeptide-D-alanyl-D-alanine ligase activity"/>
    <property type="evidence" value="ECO:0007669"/>
    <property type="project" value="UniProtKB-UniRule"/>
</dbReference>
<evidence type="ECO:0000256" key="4">
    <source>
        <dbReference type="ARBA" id="ARBA00022741"/>
    </source>
</evidence>
<dbReference type="Pfam" id="PF08245">
    <property type="entry name" value="Mur_ligase_M"/>
    <property type="match status" value="1"/>
</dbReference>
<evidence type="ECO:0000313" key="16">
    <source>
        <dbReference type="Proteomes" id="UP000886886"/>
    </source>
</evidence>
<dbReference type="EMBL" id="DVFT01000013">
    <property type="protein sequence ID" value="HIQ95095.1"/>
    <property type="molecule type" value="Genomic_DNA"/>
</dbReference>
<dbReference type="SUPFAM" id="SSF53623">
    <property type="entry name" value="MurD-like peptide ligases, catalytic domain"/>
    <property type="match status" value="1"/>
</dbReference>
<dbReference type="GO" id="GO:0071555">
    <property type="term" value="P:cell wall organization"/>
    <property type="evidence" value="ECO:0007669"/>
    <property type="project" value="UniProtKB-KW"/>
</dbReference>
<feature type="domain" description="Mur ligase N-terminal catalytic" evidence="12">
    <location>
        <begin position="27"/>
        <end position="75"/>
    </location>
</feature>
<dbReference type="PANTHER" id="PTHR43024">
    <property type="entry name" value="UDP-N-ACETYLMURAMOYL-TRIPEPTIDE--D-ALANYL-D-ALANINE LIGASE"/>
    <property type="match status" value="1"/>
</dbReference>
<comment type="function">
    <text evidence="10 11">Involved in cell wall formation. Catalyzes the final step in the synthesis of UDP-N-acetylmuramoyl-pentapeptide, the precursor of murein.</text>
</comment>
<dbReference type="Pfam" id="PF01225">
    <property type="entry name" value="Mur_ligase"/>
    <property type="match status" value="1"/>
</dbReference>
<keyword evidence="3 10" id="KW-0132">Cell division</keyword>
<comment type="similarity">
    <text evidence="10">Belongs to the MurCDEF family. MurF subfamily.</text>
</comment>
<evidence type="ECO:0000256" key="7">
    <source>
        <dbReference type="ARBA" id="ARBA00022984"/>
    </source>
</evidence>
<dbReference type="InterPro" id="IPR036565">
    <property type="entry name" value="Mur-like_cat_sf"/>
</dbReference>
<dbReference type="Pfam" id="PF02875">
    <property type="entry name" value="Mur_ligase_C"/>
    <property type="match status" value="1"/>
</dbReference>
<dbReference type="InterPro" id="IPR000713">
    <property type="entry name" value="Mur_ligase_N"/>
</dbReference>
<gene>
    <name evidence="10" type="primary">murF</name>
    <name evidence="15" type="ORF">IAB26_00890</name>
</gene>
<evidence type="ECO:0000256" key="6">
    <source>
        <dbReference type="ARBA" id="ARBA00022960"/>
    </source>
</evidence>
<dbReference type="InterPro" id="IPR013221">
    <property type="entry name" value="Mur_ligase_cen"/>
</dbReference>
<protein>
    <recommendedName>
        <fullName evidence="10 11">UDP-N-acetylmuramoyl-tripeptide--D-alanyl-D-alanine ligase</fullName>
        <ecNumber evidence="10 11">6.3.2.10</ecNumber>
    </recommendedName>
    <alternativeName>
        <fullName evidence="10">D-alanyl-D-alanine-adding enzyme</fullName>
    </alternativeName>
</protein>
<evidence type="ECO:0000256" key="3">
    <source>
        <dbReference type="ARBA" id="ARBA00022618"/>
    </source>
</evidence>
<dbReference type="GO" id="GO:0005524">
    <property type="term" value="F:ATP binding"/>
    <property type="evidence" value="ECO:0007669"/>
    <property type="project" value="UniProtKB-UniRule"/>
</dbReference>
<sequence>MKNLTLENIARVCNGKFYGPEELRKEEITSITTDSRKAEPGCLFVAIKGERVDGHDFAAGVMEQGALCVLAEHELPDFCGCYIQVESTLAAVREIAEFYRKGLDIKVVGITGSVGKTSTKEMIASVLSEKYKVLKTLGNFNNELGLPLTVFRLTEEDEVAVLEMGISNFGEMHRLSKIARPDICVMTNIGQCHLETLHDRDGILQAKSEIFDFLKEDGGIVLNGDDDKLSAIQEIKGIKPVFFGLESGRSIYADEIAPKGLKGISCRIHTPKGEFEVMIPIPGVHMVRNALAATAVGLLMGLSLEEIKSGIEKSESLSGRFHIIEKGSLTIIDDCYNASPVAMKASLDILKDAEGRKVAVLGDMFELGEDAAALHASVGAHAAGNAIDLLICVGENCRHMAEAAFETGGCGEVLQVPTLDSILATLPELICPGDTILVKASHAMHFEKVVEKLLELEM</sequence>
<dbReference type="NCBIfam" id="TIGR01143">
    <property type="entry name" value="murF"/>
    <property type="match status" value="1"/>
</dbReference>
<feature type="domain" description="Mur ligase C-terminal" evidence="13">
    <location>
        <begin position="319"/>
        <end position="441"/>
    </location>
</feature>
<keyword evidence="5 10" id="KW-0067">ATP-binding</keyword>
<evidence type="ECO:0000313" key="15">
    <source>
        <dbReference type="EMBL" id="HIQ95095.1"/>
    </source>
</evidence>
<comment type="catalytic activity">
    <reaction evidence="10 11">
        <text>D-alanyl-D-alanine + UDP-N-acetyl-alpha-D-muramoyl-L-alanyl-gamma-D-glutamyl-meso-2,6-diaminopimelate + ATP = UDP-N-acetyl-alpha-D-muramoyl-L-alanyl-gamma-D-glutamyl-meso-2,6-diaminopimeloyl-D-alanyl-D-alanine + ADP + phosphate + H(+)</text>
        <dbReference type="Rhea" id="RHEA:28374"/>
        <dbReference type="ChEBI" id="CHEBI:15378"/>
        <dbReference type="ChEBI" id="CHEBI:30616"/>
        <dbReference type="ChEBI" id="CHEBI:43474"/>
        <dbReference type="ChEBI" id="CHEBI:57822"/>
        <dbReference type="ChEBI" id="CHEBI:61386"/>
        <dbReference type="ChEBI" id="CHEBI:83905"/>
        <dbReference type="ChEBI" id="CHEBI:456216"/>
        <dbReference type="EC" id="6.3.2.10"/>
    </reaction>
</comment>
<evidence type="ECO:0000256" key="1">
    <source>
        <dbReference type="ARBA" id="ARBA00022490"/>
    </source>
</evidence>
<dbReference type="GO" id="GO:0005737">
    <property type="term" value="C:cytoplasm"/>
    <property type="evidence" value="ECO:0007669"/>
    <property type="project" value="UniProtKB-SubCell"/>
</dbReference>
<name>A0A9D0ZTF2_9FIRM</name>
<comment type="caution">
    <text evidence="15">The sequence shown here is derived from an EMBL/GenBank/DDBJ whole genome shotgun (WGS) entry which is preliminary data.</text>
</comment>
<proteinExistence type="inferred from homology"/>
<dbReference type="InterPro" id="IPR035911">
    <property type="entry name" value="MurE/MurF_N"/>
</dbReference>
<dbReference type="HAMAP" id="MF_02019">
    <property type="entry name" value="MurF"/>
    <property type="match status" value="1"/>
</dbReference>
<dbReference type="PANTHER" id="PTHR43024:SF1">
    <property type="entry name" value="UDP-N-ACETYLMURAMOYL-TRIPEPTIDE--D-ALANYL-D-ALANINE LIGASE"/>
    <property type="match status" value="1"/>
</dbReference>
<accession>A0A9D0ZTF2</accession>
<evidence type="ECO:0000256" key="11">
    <source>
        <dbReference type="RuleBase" id="RU004136"/>
    </source>
</evidence>
<dbReference type="GO" id="GO:0051301">
    <property type="term" value="P:cell division"/>
    <property type="evidence" value="ECO:0007669"/>
    <property type="project" value="UniProtKB-KW"/>
</dbReference>
<reference evidence="15" key="1">
    <citation type="submission" date="2020-10" db="EMBL/GenBank/DDBJ databases">
        <authorList>
            <person name="Gilroy R."/>
        </authorList>
    </citation>
    <scope>NUCLEOTIDE SEQUENCE</scope>
    <source>
        <strain evidence="15">ChiSjej3B21-11622</strain>
    </source>
</reference>
<evidence type="ECO:0000256" key="5">
    <source>
        <dbReference type="ARBA" id="ARBA00022840"/>
    </source>
</evidence>